<feature type="repeat" description="TPR" evidence="3">
    <location>
        <begin position="178"/>
        <end position="211"/>
    </location>
</feature>
<feature type="transmembrane region" description="Helical" evidence="4">
    <location>
        <begin position="351"/>
        <end position="371"/>
    </location>
</feature>
<keyword evidence="1" id="KW-0677">Repeat</keyword>
<dbReference type="SUPFAM" id="SSF48452">
    <property type="entry name" value="TPR-like"/>
    <property type="match status" value="1"/>
</dbReference>
<dbReference type="InterPro" id="IPR011990">
    <property type="entry name" value="TPR-like_helical_dom_sf"/>
</dbReference>
<keyword evidence="4" id="KW-0812">Transmembrane</keyword>
<sequence length="398" mass="41625">MTLPSPPEAGAIQRARALLELRRPADAERELRGALAEAPEHATAHAYLAVALDAQRRHGEAIAEAREAVRLAPEHWFTHYVAAQVHKGAGLLAEAVAAARASLALSPEEALTWEVLARTHLQAGQWPETAEAARRGLAVDPEESDLASLLALALARLGDGAQARATASRAIALSPESTLAHLAYGHAALAAGDPVEAASAFREVLMLDPGFDTARGLLLTALKQRNPVYRTLTRLRERFFGRGWLVLLLPAMPALIVVFVLIALLHWGAWVAEAFTTLRLARGKATRLMFGSGDARVAALCCALPVAGAAVLAAGAATGLDALATAGGALMAMVTPVQEAGHTGSRRARKVLYGWSALLAVAAVAAVLLAAAPMALLTAYAALSTIWIAAGVRRFLGT</sequence>
<gene>
    <name evidence="5" type="ORF">HTZ77_34690</name>
</gene>
<dbReference type="Pfam" id="PF13432">
    <property type="entry name" value="TPR_16"/>
    <property type="match status" value="2"/>
</dbReference>
<proteinExistence type="predicted"/>
<reference evidence="5 6" key="1">
    <citation type="submission" date="2020-06" db="EMBL/GenBank/DDBJ databases">
        <title>Nonomuraea sp. SMC257, a novel actinomycete isolated from soil.</title>
        <authorList>
            <person name="Chanama M."/>
        </authorList>
    </citation>
    <scope>NUCLEOTIDE SEQUENCE [LARGE SCALE GENOMIC DNA]</scope>
    <source>
        <strain evidence="5 6">SMC257</strain>
    </source>
</reference>
<dbReference type="RefSeq" id="WP_175593954.1">
    <property type="nucleotide sequence ID" value="NZ_JABWGN010000015.1"/>
</dbReference>
<dbReference type="Proteomes" id="UP000586042">
    <property type="component" value="Unassembled WGS sequence"/>
</dbReference>
<dbReference type="SMART" id="SM00028">
    <property type="entry name" value="TPR"/>
    <property type="match status" value="5"/>
</dbReference>
<evidence type="ECO:0000313" key="6">
    <source>
        <dbReference type="Proteomes" id="UP000586042"/>
    </source>
</evidence>
<dbReference type="InterPro" id="IPR019734">
    <property type="entry name" value="TPR_rpt"/>
</dbReference>
<keyword evidence="6" id="KW-1185">Reference proteome</keyword>
<dbReference type="PROSITE" id="PS50005">
    <property type="entry name" value="TPR"/>
    <property type="match status" value="1"/>
</dbReference>
<evidence type="ECO:0000256" key="4">
    <source>
        <dbReference type="SAM" id="Phobius"/>
    </source>
</evidence>
<name>A0A7Y6IE33_9ACTN</name>
<accession>A0A7Y6IE33</accession>
<dbReference type="InterPro" id="IPR051012">
    <property type="entry name" value="CellSynth/LPSAsmb/PSIAsmb"/>
</dbReference>
<dbReference type="AlphaFoldDB" id="A0A7Y6IE33"/>
<keyword evidence="4" id="KW-0472">Membrane</keyword>
<evidence type="ECO:0000256" key="3">
    <source>
        <dbReference type="PROSITE-ProRule" id="PRU00339"/>
    </source>
</evidence>
<dbReference type="Gene3D" id="1.25.40.10">
    <property type="entry name" value="Tetratricopeptide repeat domain"/>
    <property type="match status" value="1"/>
</dbReference>
<feature type="transmembrane region" description="Helical" evidence="4">
    <location>
        <begin position="244"/>
        <end position="270"/>
    </location>
</feature>
<keyword evidence="2 3" id="KW-0802">TPR repeat</keyword>
<dbReference type="PANTHER" id="PTHR45586">
    <property type="entry name" value="TPR REPEAT-CONTAINING PROTEIN PA4667"/>
    <property type="match status" value="1"/>
</dbReference>
<organism evidence="5 6">
    <name type="scientific">Nonomuraea montanisoli</name>
    <dbReference type="NCBI Taxonomy" id="2741721"/>
    <lineage>
        <taxon>Bacteria</taxon>
        <taxon>Bacillati</taxon>
        <taxon>Actinomycetota</taxon>
        <taxon>Actinomycetes</taxon>
        <taxon>Streptosporangiales</taxon>
        <taxon>Streptosporangiaceae</taxon>
        <taxon>Nonomuraea</taxon>
    </lineage>
</organism>
<feature type="transmembrane region" description="Helical" evidence="4">
    <location>
        <begin position="297"/>
        <end position="330"/>
    </location>
</feature>
<protein>
    <submittedName>
        <fullName evidence="5">Tetratricopeptide repeat protein</fullName>
    </submittedName>
</protein>
<evidence type="ECO:0000256" key="1">
    <source>
        <dbReference type="ARBA" id="ARBA00022737"/>
    </source>
</evidence>
<evidence type="ECO:0000313" key="5">
    <source>
        <dbReference type="EMBL" id="NUW36517.1"/>
    </source>
</evidence>
<dbReference type="PANTHER" id="PTHR45586:SF1">
    <property type="entry name" value="LIPOPOLYSACCHARIDE ASSEMBLY PROTEIN B"/>
    <property type="match status" value="1"/>
</dbReference>
<dbReference type="EMBL" id="JABWGN010000015">
    <property type="protein sequence ID" value="NUW36517.1"/>
    <property type="molecule type" value="Genomic_DNA"/>
</dbReference>
<keyword evidence="4" id="KW-1133">Transmembrane helix</keyword>
<evidence type="ECO:0000256" key="2">
    <source>
        <dbReference type="ARBA" id="ARBA00022803"/>
    </source>
</evidence>
<comment type="caution">
    <text evidence="5">The sequence shown here is derived from an EMBL/GenBank/DDBJ whole genome shotgun (WGS) entry which is preliminary data.</text>
</comment>
<feature type="transmembrane region" description="Helical" evidence="4">
    <location>
        <begin position="377"/>
        <end position="396"/>
    </location>
</feature>